<dbReference type="InterPro" id="IPR000304">
    <property type="entry name" value="Pyrroline-COOH_reductase"/>
</dbReference>
<accession>A0A7W8NDY3</accession>
<dbReference type="InterPro" id="IPR028939">
    <property type="entry name" value="P5C_Rdtase_cat_N"/>
</dbReference>
<dbReference type="SUPFAM" id="SSF48179">
    <property type="entry name" value="6-phosphogluconate dehydrogenase C-terminal domain-like"/>
    <property type="match status" value="1"/>
</dbReference>
<dbReference type="GO" id="GO:0055129">
    <property type="term" value="P:L-proline biosynthetic process"/>
    <property type="evidence" value="ECO:0007669"/>
    <property type="project" value="TreeGrafter"/>
</dbReference>
<evidence type="ECO:0000259" key="4">
    <source>
        <dbReference type="Pfam" id="PF14748"/>
    </source>
</evidence>
<dbReference type="RefSeq" id="WP_184133099.1">
    <property type="nucleotide sequence ID" value="NZ_JACHFL010000006.1"/>
</dbReference>
<feature type="domain" description="Pyrroline-5-carboxylate reductase dimerisation" evidence="4">
    <location>
        <begin position="160"/>
        <end position="255"/>
    </location>
</feature>
<dbReference type="Pfam" id="PF03807">
    <property type="entry name" value="F420_oxidored"/>
    <property type="match status" value="1"/>
</dbReference>
<dbReference type="Gene3D" id="3.40.50.720">
    <property type="entry name" value="NAD(P)-binding Rossmann-like Domain"/>
    <property type="match status" value="1"/>
</dbReference>
<protein>
    <submittedName>
        <fullName evidence="5">Pyrroline-5-carboxylate reductase</fullName>
        <ecNumber evidence="5">1.5.1.2</ecNumber>
    </submittedName>
</protein>
<sequence length="272" mass="28116">MTVYGVIGVGAISAAIVRGLCRTDQADPPPTVLLSPRNAQLAAELAEHFPTVRVAESNQQVVDGASVLLLCLRPQDAPPVLSALTFRPGLPVVSVMAGFTVRALADLVAPVTDLARSIPLPAVELGEGVTPVFPSSPAAITLFGQLGTVLEVPDEQTLEALSASTATVAAMLKYMETTSAWLARKGVSAPLASRYVAAVFAGVLTPLQTAAAVDFRALSQDHQTPGGINEQFLGVLEQAGLSRAVEGGLNQVLERLDPSQNHGSADGNLPVS</sequence>
<dbReference type="Proteomes" id="UP000552709">
    <property type="component" value="Unassembled WGS sequence"/>
</dbReference>
<comment type="similarity">
    <text evidence="1">Belongs to the pyrroline-5-carboxylate reductase family.</text>
</comment>
<evidence type="ECO:0000259" key="3">
    <source>
        <dbReference type="Pfam" id="PF03807"/>
    </source>
</evidence>
<dbReference type="InterPro" id="IPR036291">
    <property type="entry name" value="NAD(P)-bd_dom_sf"/>
</dbReference>
<gene>
    <name evidence="5" type="ORF">HNQ08_002825</name>
</gene>
<name>A0A7W8NDY3_9DEIO</name>
<dbReference type="EMBL" id="JACHFL010000006">
    <property type="protein sequence ID" value="MBB5363719.1"/>
    <property type="molecule type" value="Genomic_DNA"/>
</dbReference>
<keyword evidence="6" id="KW-1185">Reference proteome</keyword>
<dbReference type="SUPFAM" id="SSF51735">
    <property type="entry name" value="NAD(P)-binding Rossmann-fold domains"/>
    <property type="match status" value="1"/>
</dbReference>
<dbReference type="GO" id="GO:0004735">
    <property type="term" value="F:pyrroline-5-carboxylate reductase activity"/>
    <property type="evidence" value="ECO:0007669"/>
    <property type="project" value="UniProtKB-EC"/>
</dbReference>
<reference evidence="5 6" key="1">
    <citation type="submission" date="2020-08" db="EMBL/GenBank/DDBJ databases">
        <title>Genomic Encyclopedia of Type Strains, Phase IV (KMG-IV): sequencing the most valuable type-strain genomes for metagenomic binning, comparative biology and taxonomic classification.</title>
        <authorList>
            <person name="Goeker M."/>
        </authorList>
    </citation>
    <scope>NUCLEOTIDE SEQUENCE [LARGE SCALE GENOMIC DNA]</scope>
    <source>
        <strain evidence="5 6">DSM 27939</strain>
    </source>
</reference>
<dbReference type="Pfam" id="PF14748">
    <property type="entry name" value="P5CR_dimer"/>
    <property type="match status" value="1"/>
</dbReference>
<dbReference type="Gene3D" id="1.10.3730.10">
    <property type="entry name" value="ProC C-terminal domain-like"/>
    <property type="match status" value="1"/>
</dbReference>
<keyword evidence="5" id="KW-0560">Oxidoreductase</keyword>
<evidence type="ECO:0000313" key="5">
    <source>
        <dbReference type="EMBL" id="MBB5363719.1"/>
    </source>
</evidence>
<dbReference type="EC" id="1.5.1.2" evidence="5"/>
<dbReference type="PANTHER" id="PTHR11645:SF13">
    <property type="entry name" value="PYRROLINE-5-CARBOXYLATE REDUCTASE CATALYTIC N-TERMINAL DOMAIN-CONTAINING PROTEIN"/>
    <property type="match status" value="1"/>
</dbReference>
<dbReference type="InterPro" id="IPR029036">
    <property type="entry name" value="P5CR_dimer"/>
</dbReference>
<evidence type="ECO:0000256" key="2">
    <source>
        <dbReference type="PIRSR" id="PIRSR000193-1"/>
    </source>
</evidence>
<feature type="binding site" evidence="2">
    <location>
        <position position="58"/>
    </location>
    <ligand>
        <name>NADPH</name>
        <dbReference type="ChEBI" id="CHEBI:57783"/>
    </ligand>
</feature>
<organism evidence="5 6">
    <name type="scientific">Deinococcus humi</name>
    <dbReference type="NCBI Taxonomy" id="662880"/>
    <lineage>
        <taxon>Bacteria</taxon>
        <taxon>Thermotogati</taxon>
        <taxon>Deinococcota</taxon>
        <taxon>Deinococci</taxon>
        <taxon>Deinococcales</taxon>
        <taxon>Deinococcaceae</taxon>
        <taxon>Deinococcus</taxon>
    </lineage>
</organism>
<comment type="caution">
    <text evidence="5">The sequence shown here is derived from an EMBL/GenBank/DDBJ whole genome shotgun (WGS) entry which is preliminary data.</text>
</comment>
<dbReference type="InterPro" id="IPR008927">
    <property type="entry name" value="6-PGluconate_DH-like_C_sf"/>
</dbReference>
<keyword evidence="2" id="KW-0521">NADP</keyword>
<evidence type="ECO:0000313" key="6">
    <source>
        <dbReference type="Proteomes" id="UP000552709"/>
    </source>
</evidence>
<evidence type="ECO:0000256" key="1">
    <source>
        <dbReference type="ARBA" id="ARBA00005525"/>
    </source>
</evidence>
<dbReference type="AlphaFoldDB" id="A0A7W8NDY3"/>
<feature type="domain" description="Pyrroline-5-carboxylate reductase catalytic N-terminal" evidence="3">
    <location>
        <begin position="5"/>
        <end position="98"/>
    </location>
</feature>
<dbReference type="PANTHER" id="PTHR11645">
    <property type="entry name" value="PYRROLINE-5-CARBOXYLATE REDUCTASE"/>
    <property type="match status" value="1"/>
</dbReference>
<dbReference type="PIRSF" id="PIRSF000193">
    <property type="entry name" value="Pyrrol-5-carb_rd"/>
    <property type="match status" value="1"/>
</dbReference>
<proteinExistence type="inferred from homology"/>